<accession>A0A1H9ES45</accession>
<dbReference type="InterPro" id="IPR050400">
    <property type="entry name" value="Bact_Cytoskel_RodZ"/>
</dbReference>
<dbReference type="InterPro" id="IPR010982">
    <property type="entry name" value="Lambda_DNA-bd_dom_sf"/>
</dbReference>
<dbReference type="EMBL" id="FOFU01000003">
    <property type="protein sequence ID" value="SEQ28435.1"/>
    <property type="molecule type" value="Genomic_DNA"/>
</dbReference>
<keyword evidence="3" id="KW-1185">Reference proteome</keyword>
<dbReference type="AlphaFoldDB" id="A0A1H9ES45"/>
<gene>
    <name evidence="2" type="ORF">SAMN04487977_103259</name>
</gene>
<keyword evidence="1" id="KW-0812">Transmembrane</keyword>
<keyword evidence="1" id="KW-1133">Transmembrane helix</keyword>
<dbReference type="PANTHER" id="PTHR34475:SF1">
    <property type="entry name" value="CYTOSKELETON PROTEIN RODZ"/>
    <property type="match status" value="1"/>
</dbReference>
<dbReference type="Gene3D" id="1.10.260.40">
    <property type="entry name" value="lambda repressor-like DNA-binding domains"/>
    <property type="match status" value="1"/>
</dbReference>
<dbReference type="GO" id="GO:0003677">
    <property type="term" value="F:DNA binding"/>
    <property type="evidence" value="ECO:0007669"/>
    <property type="project" value="InterPro"/>
</dbReference>
<dbReference type="eggNOG" id="COG1426">
    <property type="taxonomic scope" value="Bacteria"/>
</dbReference>
<sequence>MESYGELLKTTREAKELDLDRASREISIEKRYLAGLEAEDNAVFPGEAYMVGFLKNYADYLELDSEFILKLYRNKQIQESPLPQGLYEPHKPRYFLPAIIIPSVLLVAVVAVVLTLLVLKKKNNIEDGVVVSSGVKNRQYELSDKKFTQRVYKGDQLFIPTENDGKIILTVRDTLSAFGIDTPSGVFYIELAEESELDINGDNASDMIVYVSDISSTDESRGAEVSILLRHGLAVDTTVVAAEEIPFASEVKSSHPYKVIHEDNRAYPFTINASFRGPCLFRDRVDNSQSVESYFARGDLFTATPRNGIRLWMSNFNTVKITIIADSKSFDLDIGTAGQIFVEDIKWIKDTDGKYKLVVIELD</sequence>
<organism evidence="2 3">
    <name type="scientific">Treponema bryantii</name>
    <dbReference type="NCBI Taxonomy" id="163"/>
    <lineage>
        <taxon>Bacteria</taxon>
        <taxon>Pseudomonadati</taxon>
        <taxon>Spirochaetota</taxon>
        <taxon>Spirochaetia</taxon>
        <taxon>Spirochaetales</taxon>
        <taxon>Treponemataceae</taxon>
        <taxon>Treponema</taxon>
    </lineage>
</organism>
<feature type="transmembrane region" description="Helical" evidence="1">
    <location>
        <begin position="94"/>
        <end position="119"/>
    </location>
</feature>
<dbReference type="Proteomes" id="UP000182360">
    <property type="component" value="Unassembled WGS sequence"/>
</dbReference>
<evidence type="ECO:0000256" key="1">
    <source>
        <dbReference type="SAM" id="Phobius"/>
    </source>
</evidence>
<evidence type="ECO:0000313" key="3">
    <source>
        <dbReference type="Proteomes" id="UP000182360"/>
    </source>
</evidence>
<dbReference type="PANTHER" id="PTHR34475">
    <property type="match status" value="1"/>
</dbReference>
<dbReference type="STRING" id="163.SAMN04487775_105201"/>
<keyword evidence="1" id="KW-0472">Membrane</keyword>
<proteinExistence type="predicted"/>
<dbReference type="Pfam" id="PF13413">
    <property type="entry name" value="HTH_25"/>
    <property type="match status" value="1"/>
</dbReference>
<name>A0A1H9ES45_9SPIR</name>
<dbReference type="RefSeq" id="WP_074642494.1">
    <property type="nucleotide sequence ID" value="NZ_AP025286.1"/>
</dbReference>
<protein>
    <submittedName>
        <fullName evidence="2">Helix-turn-helix domain-containing protein</fullName>
    </submittedName>
</protein>
<dbReference type="OrthoDB" id="9797543at2"/>
<reference evidence="2 3" key="1">
    <citation type="submission" date="2016-10" db="EMBL/GenBank/DDBJ databases">
        <authorList>
            <person name="de Groot N.N."/>
        </authorList>
    </citation>
    <scope>NUCLEOTIDE SEQUENCE [LARGE SCALE GENOMIC DNA]</scope>
    <source>
        <strain evidence="2 3">B25</strain>
    </source>
</reference>
<evidence type="ECO:0000313" key="2">
    <source>
        <dbReference type="EMBL" id="SEQ28435.1"/>
    </source>
</evidence>